<dbReference type="PANTHER" id="PTHR11496:SF102">
    <property type="entry name" value="ALCOHOL DEHYDROGENASE 4"/>
    <property type="match status" value="1"/>
</dbReference>
<gene>
    <name evidence="5" type="ORF">C5613_18755</name>
</gene>
<evidence type="ECO:0000256" key="2">
    <source>
        <dbReference type="ARBA" id="ARBA00023002"/>
    </source>
</evidence>
<dbReference type="InterPro" id="IPR056798">
    <property type="entry name" value="ADH_Fe_C"/>
</dbReference>
<dbReference type="Pfam" id="PF25137">
    <property type="entry name" value="ADH_Fe_C"/>
    <property type="match status" value="1"/>
</dbReference>
<dbReference type="Gene3D" id="3.40.50.1970">
    <property type="match status" value="1"/>
</dbReference>
<feature type="domain" description="Fe-containing alcohol dehydrogenase-like C-terminal" evidence="4">
    <location>
        <begin position="218"/>
        <end position="405"/>
    </location>
</feature>
<proteinExistence type="inferred from homology"/>
<evidence type="ECO:0000259" key="3">
    <source>
        <dbReference type="Pfam" id="PF00465"/>
    </source>
</evidence>
<dbReference type="Proteomes" id="UP000239290">
    <property type="component" value="Unassembled WGS sequence"/>
</dbReference>
<comment type="similarity">
    <text evidence="1">Belongs to the iron-containing alcohol dehydrogenase family.</text>
</comment>
<accession>A0A2S8J8M6</accession>
<organism evidence="5 6">
    <name type="scientific">Rhodococcus opacus</name>
    <name type="common">Nocardia opaca</name>
    <dbReference type="NCBI Taxonomy" id="37919"/>
    <lineage>
        <taxon>Bacteria</taxon>
        <taxon>Bacillati</taxon>
        <taxon>Actinomycetota</taxon>
        <taxon>Actinomycetes</taxon>
        <taxon>Mycobacteriales</taxon>
        <taxon>Nocardiaceae</taxon>
        <taxon>Rhodococcus</taxon>
    </lineage>
</organism>
<dbReference type="CDD" id="cd14866">
    <property type="entry name" value="Fe-ADH-like"/>
    <property type="match status" value="1"/>
</dbReference>
<dbReference type="SUPFAM" id="SSF56796">
    <property type="entry name" value="Dehydroquinate synthase-like"/>
    <property type="match status" value="1"/>
</dbReference>
<evidence type="ECO:0000313" key="5">
    <source>
        <dbReference type="EMBL" id="PQP23396.1"/>
    </source>
</evidence>
<dbReference type="Pfam" id="PF00465">
    <property type="entry name" value="Fe-ADH"/>
    <property type="match status" value="1"/>
</dbReference>
<sequence>MTTKAHSTDLKPTVDFGPMDHLRHLTPASRQYAGARALGALAKELTRTGAQSVFVICNPSIAQYERALTRVLDVLGSRAVGTFTEVQQHSPLDVVEKVRGLLVDTAADAVVVVGSGSAIVTSRAATIIAAEGKPVEHLATSRDGSGRVVNPTMPAPKLPQWIVPSTPTTAFAKAGAAIQTHPGGERTALFDPKMRAHGVFIDPDIVATSPVPLFRSAALNALSMAVEGILATGDDPIAEALLVQALRQITTFLPQVTDDGSDSIARAHVMLGALLAGQGSDYSGAGLALSLAHALGPRSNSPNGVVEAVVLPHTLRFTASAVPERLPVIATALGLPATTCIDIICERLQSFLYGLEVTPQLQFLGVDPAHLDDAIAHAVGDWAVTPKMPRRASPQQLREIIEEAW</sequence>
<dbReference type="AlphaFoldDB" id="A0A2S8J8M6"/>
<name>A0A2S8J8M6_RHOOP</name>
<feature type="domain" description="Alcohol dehydrogenase iron-type/glycerol dehydrogenase GldA" evidence="3">
    <location>
        <begin position="30"/>
        <end position="203"/>
    </location>
</feature>
<comment type="caution">
    <text evidence="5">The sequence shown here is derived from an EMBL/GenBank/DDBJ whole genome shotgun (WGS) entry which is preliminary data.</text>
</comment>
<protein>
    <submittedName>
        <fullName evidence="5">Alcohol dehydrogenase</fullName>
    </submittedName>
</protein>
<dbReference type="InterPro" id="IPR001670">
    <property type="entry name" value="ADH_Fe/GldA"/>
</dbReference>
<evidence type="ECO:0000256" key="1">
    <source>
        <dbReference type="ARBA" id="ARBA00007358"/>
    </source>
</evidence>
<dbReference type="GO" id="GO:0004022">
    <property type="term" value="F:alcohol dehydrogenase (NAD+) activity"/>
    <property type="evidence" value="ECO:0007669"/>
    <property type="project" value="TreeGrafter"/>
</dbReference>
<evidence type="ECO:0000259" key="4">
    <source>
        <dbReference type="Pfam" id="PF25137"/>
    </source>
</evidence>
<dbReference type="InterPro" id="IPR039697">
    <property type="entry name" value="Alcohol_dehydrogenase_Fe"/>
</dbReference>
<reference evidence="6" key="1">
    <citation type="submission" date="2018-02" db="EMBL/GenBank/DDBJ databases">
        <title>Draft genome sequencing of Rhodococcus opacus KU647198.</title>
        <authorList>
            <person name="Zheng B.-X."/>
        </authorList>
    </citation>
    <scope>NUCLEOTIDE SEQUENCE [LARGE SCALE GENOMIC DNA]</scope>
    <source>
        <strain evidence="6">04-OD7</strain>
    </source>
</reference>
<evidence type="ECO:0000313" key="6">
    <source>
        <dbReference type="Proteomes" id="UP000239290"/>
    </source>
</evidence>
<keyword evidence="2" id="KW-0560">Oxidoreductase</keyword>
<dbReference type="GO" id="GO:0046872">
    <property type="term" value="F:metal ion binding"/>
    <property type="evidence" value="ECO:0007669"/>
    <property type="project" value="InterPro"/>
</dbReference>
<dbReference type="PANTHER" id="PTHR11496">
    <property type="entry name" value="ALCOHOL DEHYDROGENASE"/>
    <property type="match status" value="1"/>
</dbReference>
<dbReference type="EMBL" id="PUIO01000021">
    <property type="protein sequence ID" value="PQP23396.1"/>
    <property type="molecule type" value="Genomic_DNA"/>
</dbReference>
<dbReference type="Gene3D" id="1.20.1090.10">
    <property type="entry name" value="Dehydroquinate synthase-like - alpha domain"/>
    <property type="match status" value="1"/>
</dbReference>